<dbReference type="GO" id="GO:0016020">
    <property type="term" value="C:membrane"/>
    <property type="evidence" value="ECO:0007669"/>
    <property type="project" value="TreeGrafter"/>
</dbReference>
<evidence type="ECO:0000313" key="5">
    <source>
        <dbReference type="Proteomes" id="UP000567795"/>
    </source>
</evidence>
<protein>
    <submittedName>
        <fullName evidence="4">Pimeloyl-ACP methyl ester carboxylesterase</fullName>
    </submittedName>
</protein>
<dbReference type="Proteomes" id="UP000567795">
    <property type="component" value="Unassembled WGS sequence"/>
</dbReference>
<dbReference type="InterPro" id="IPR050266">
    <property type="entry name" value="AB_hydrolase_sf"/>
</dbReference>
<dbReference type="EMBL" id="JACBZD010000001">
    <property type="protein sequence ID" value="NYI03345.1"/>
    <property type="molecule type" value="Genomic_DNA"/>
</dbReference>
<evidence type="ECO:0000256" key="2">
    <source>
        <dbReference type="SAM" id="SignalP"/>
    </source>
</evidence>
<dbReference type="AlphaFoldDB" id="A0A852ZNS8"/>
<dbReference type="InterPro" id="IPR000073">
    <property type="entry name" value="AB_hydrolase_1"/>
</dbReference>
<keyword evidence="1" id="KW-0378">Hydrolase</keyword>
<proteinExistence type="predicted"/>
<evidence type="ECO:0000313" key="4">
    <source>
        <dbReference type="EMBL" id="NYI03345.1"/>
    </source>
</evidence>
<keyword evidence="5" id="KW-1185">Reference proteome</keyword>
<keyword evidence="2" id="KW-0732">Signal</keyword>
<evidence type="ECO:0000256" key="1">
    <source>
        <dbReference type="ARBA" id="ARBA00022801"/>
    </source>
</evidence>
<dbReference type="PANTHER" id="PTHR43798:SF31">
    <property type="entry name" value="AB HYDROLASE SUPERFAMILY PROTEIN YCLE"/>
    <property type="match status" value="1"/>
</dbReference>
<dbReference type="RefSeq" id="WP_179812409.1">
    <property type="nucleotide sequence ID" value="NZ_JACBZD010000001.1"/>
</dbReference>
<dbReference type="Gene3D" id="3.40.50.1820">
    <property type="entry name" value="alpha/beta hydrolase"/>
    <property type="match status" value="1"/>
</dbReference>
<gene>
    <name evidence="4" type="ORF">FHU37_000288</name>
</gene>
<dbReference type="PANTHER" id="PTHR43798">
    <property type="entry name" value="MONOACYLGLYCEROL LIPASE"/>
    <property type="match status" value="1"/>
</dbReference>
<feature type="domain" description="AB hydrolase-1" evidence="3">
    <location>
        <begin position="117"/>
        <end position="375"/>
    </location>
</feature>
<dbReference type="SUPFAM" id="SSF53474">
    <property type="entry name" value="alpha/beta-Hydrolases"/>
    <property type="match status" value="1"/>
</dbReference>
<feature type="signal peptide" evidence="2">
    <location>
        <begin position="1"/>
        <end position="25"/>
    </location>
</feature>
<comment type="caution">
    <text evidence="4">The sequence shown here is derived from an EMBL/GenBank/DDBJ whole genome shotgun (WGS) entry which is preliminary data.</text>
</comment>
<dbReference type="InterPro" id="IPR029058">
    <property type="entry name" value="AB_hydrolase_fold"/>
</dbReference>
<organism evidence="4 5">
    <name type="scientific">Allostreptomyces psammosilenae</name>
    <dbReference type="NCBI Taxonomy" id="1892865"/>
    <lineage>
        <taxon>Bacteria</taxon>
        <taxon>Bacillati</taxon>
        <taxon>Actinomycetota</taxon>
        <taxon>Actinomycetes</taxon>
        <taxon>Kitasatosporales</taxon>
        <taxon>Streptomycetaceae</taxon>
        <taxon>Allostreptomyces</taxon>
    </lineage>
</organism>
<feature type="chain" id="PRO_5032767698" evidence="2">
    <location>
        <begin position="26"/>
        <end position="387"/>
    </location>
</feature>
<sequence>MKRSRWALVILIAAALIAVPGRQDAGLFQGDATGEADALAETAAQSLPSTEELPAVTTERLRQADIADIPITFEVRNTNTSEAACNTDGQTYRVRGHLTGPATALENTGQAVTLYQHGLSTGEWYWRMDVPGYHFTEEMAKRGHVSVTIDRLGYDSSDTPDGLLSCLGGQADITHQIVQALRSGDYTAEGGEQVPSFDRVVLAGHHNGAQIAQIEAYSYGDVDGLVIMNWADQGVTDEASARFFSALSACMQGGSPAEAADDPDGYGYFDIGERQFLQENFADTEQVVLDLAVPLQNRHPCGDMASQLETSTVDLRHLDEIDVPVLFAYGDADQNVQEGPSHRALFTGTDDTELISLAGAGHYSALSREPDRLHDALASWLDRHQLG</sequence>
<name>A0A852ZNS8_9ACTN</name>
<evidence type="ECO:0000259" key="3">
    <source>
        <dbReference type="Pfam" id="PF12697"/>
    </source>
</evidence>
<dbReference type="Pfam" id="PF12697">
    <property type="entry name" value="Abhydrolase_6"/>
    <property type="match status" value="1"/>
</dbReference>
<dbReference type="GO" id="GO:0016787">
    <property type="term" value="F:hydrolase activity"/>
    <property type="evidence" value="ECO:0007669"/>
    <property type="project" value="UniProtKB-KW"/>
</dbReference>
<accession>A0A852ZNS8</accession>
<reference evidence="4 5" key="1">
    <citation type="submission" date="2020-07" db="EMBL/GenBank/DDBJ databases">
        <title>Sequencing the genomes of 1000 actinobacteria strains.</title>
        <authorList>
            <person name="Klenk H.-P."/>
        </authorList>
    </citation>
    <scope>NUCLEOTIDE SEQUENCE [LARGE SCALE GENOMIC DNA]</scope>
    <source>
        <strain evidence="4 5">DSM 42178</strain>
    </source>
</reference>